<evidence type="ECO:0000256" key="1">
    <source>
        <dbReference type="ARBA" id="ARBA00022729"/>
    </source>
</evidence>
<evidence type="ECO:0000256" key="2">
    <source>
        <dbReference type="ARBA" id="ARBA00023157"/>
    </source>
</evidence>
<keyword evidence="1" id="KW-0732">Signal</keyword>
<feature type="domain" description="LamG-like jellyroll fold" evidence="4">
    <location>
        <begin position="101"/>
        <end position="244"/>
    </location>
</feature>
<keyword evidence="2" id="KW-1015">Disulfide bond</keyword>
<name>A0A3A5M7Y4_9MICC</name>
<protein>
    <submittedName>
        <fullName evidence="5">LamG domain-containing protein</fullName>
    </submittedName>
</protein>
<feature type="region of interest" description="Disordered" evidence="3">
    <location>
        <begin position="1"/>
        <end position="20"/>
    </location>
</feature>
<dbReference type="Gene3D" id="2.60.120.200">
    <property type="match status" value="1"/>
</dbReference>
<sequence length="474" mass="49556">MGSREITADPGISPASRASGSRRSQTIAVILTGILTATLSACTPDEDLGAANVWSLTGPDASAGDVALSAEDGARWTDEGLQLSGTNYASTSTPGPIATDSSFTVSAWARPTGQPAEYTSVLTQAGDVAGAFFLGVAEGFWSFSVKPEDGNGGDFVTNRDRATQVEVEPDAWVHLAGVYDADGGRARFFLNGYPVSDQGIATDSVYAADGPLLIGRGQTRRQPSNFFGGTITDVRTWPRALSEKEVAAAAQAATPEGASLDEPEKSAPFVCPEPGGGICLGTLAAGTYETTSFEPALTYTVPEGWTNREDLPGNMLLSRIDDPEEGTWGGSYIGVYQNVRAPAPCGEQPQPEIGTSDAELATWYRTVPGLQVMRDVPVTVGGLPGVVLDLTLDSEWRTPCPPGALNAVPVLIGGGVSDLHHVIGAPLEMRLFLLDWDGGNVAIEVTALLEQHSLTNYLEEAGADAVVNSFDFAS</sequence>
<dbReference type="SMART" id="SM00560">
    <property type="entry name" value="LamGL"/>
    <property type="match status" value="1"/>
</dbReference>
<dbReference type="AlphaFoldDB" id="A0A3A5M7Y4"/>
<proteinExistence type="predicted"/>
<dbReference type="InterPro" id="IPR013320">
    <property type="entry name" value="ConA-like_dom_sf"/>
</dbReference>
<accession>A0A3A5M7Y4</accession>
<gene>
    <name evidence="5" type="ORF">D6T63_17100</name>
</gene>
<keyword evidence="6" id="KW-1185">Reference proteome</keyword>
<evidence type="ECO:0000256" key="3">
    <source>
        <dbReference type="SAM" id="MobiDB-lite"/>
    </source>
</evidence>
<organism evidence="5 6">
    <name type="scientific">Arthrobacter cheniae</name>
    <dbReference type="NCBI Taxonomy" id="1258888"/>
    <lineage>
        <taxon>Bacteria</taxon>
        <taxon>Bacillati</taxon>
        <taxon>Actinomycetota</taxon>
        <taxon>Actinomycetes</taxon>
        <taxon>Micrococcales</taxon>
        <taxon>Micrococcaceae</taxon>
        <taxon>Arthrobacter</taxon>
    </lineage>
</organism>
<dbReference type="Pfam" id="PF13385">
    <property type="entry name" value="Laminin_G_3"/>
    <property type="match status" value="1"/>
</dbReference>
<reference evidence="5 6" key="1">
    <citation type="submission" date="2018-09" db="EMBL/GenBank/DDBJ databases">
        <title>Novel species of Arthrobacter.</title>
        <authorList>
            <person name="Liu Q."/>
            <person name="Xin Y.-H."/>
        </authorList>
    </citation>
    <scope>NUCLEOTIDE SEQUENCE [LARGE SCALE GENOMIC DNA]</scope>
    <source>
        <strain evidence="5 6">Hz2</strain>
    </source>
</reference>
<evidence type="ECO:0000313" key="6">
    <source>
        <dbReference type="Proteomes" id="UP000272560"/>
    </source>
</evidence>
<comment type="caution">
    <text evidence="5">The sequence shown here is derived from an EMBL/GenBank/DDBJ whole genome shotgun (WGS) entry which is preliminary data.</text>
</comment>
<dbReference type="Proteomes" id="UP000272560">
    <property type="component" value="Unassembled WGS sequence"/>
</dbReference>
<dbReference type="InterPro" id="IPR006558">
    <property type="entry name" value="LamG-like"/>
</dbReference>
<evidence type="ECO:0000313" key="5">
    <source>
        <dbReference type="EMBL" id="RJT75979.1"/>
    </source>
</evidence>
<dbReference type="OrthoDB" id="4905381at2"/>
<dbReference type="SUPFAM" id="SSF49899">
    <property type="entry name" value="Concanavalin A-like lectins/glucanases"/>
    <property type="match status" value="1"/>
</dbReference>
<feature type="compositionally biased region" description="Low complexity" evidence="3">
    <location>
        <begin position="10"/>
        <end position="20"/>
    </location>
</feature>
<dbReference type="EMBL" id="QZVT01000013">
    <property type="protein sequence ID" value="RJT75979.1"/>
    <property type="molecule type" value="Genomic_DNA"/>
</dbReference>
<evidence type="ECO:0000259" key="4">
    <source>
        <dbReference type="SMART" id="SM00560"/>
    </source>
</evidence>